<dbReference type="AlphaFoldDB" id="A0A1W5ZWS3"/>
<reference evidence="2 3" key="1">
    <citation type="submission" date="2017-04" db="EMBL/GenBank/DDBJ databases">
        <title>The whole genome sequencing and assembly of Halobacillus mangrovi strain.</title>
        <authorList>
            <person name="Lee S.-J."/>
            <person name="Park M.-K."/>
            <person name="Kim J.-Y."/>
            <person name="Lee Y.-J."/>
            <person name="Yi H."/>
            <person name="Bahn Y.-S."/>
            <person name="Kim J.F."/>
            <person name="Lee D.-W."/>
        </authorList>
    </citation>
    <scope>NUCLEOTIDE SEQUENCE [LARGE SCALE GENOMIC DNA]</scope>
    <source>
        <strain evidence="2 3">KTB 131</strain>
    </source>
</reference>
<dbReference type="Proteomes" id="UP000192527">
    <property type="component" value="Chromosome"/>
</dbReference>
<sequence length="68" mass="7689">MNAKNIIILIANVILIAASIIILYINAIYMERGFDIRTFAMILLVLVGVRNVYQVMKKAKPESEKAHD</sequence>
<dbReference type="EMBL" id="CP020772">
    <property type="protein sequence ID" value="ARI77786.1"/>
    <property type="molecule type" value="Genomic_DNA"/>
</dbReference>
<dbReference type="KEGG" id="hmn:HM131_13420"/>
<gene>
    <name evidence="2" type="ORF">HM131_13420</name>
</gene>
<keyword evidence="1" id="KW-0472">Membrane</keyword>
<evidence type="ECO:0000313" key="2">
    <source>
        <dbReference type="EMBL" id="ARI77786.1"/>
    </source>
</evidence>
<proteinExistence type="predicted"/>
<keyword evidence="1" id="KW-0812">Transmembrane</keyword>
<feature type="transmembrane region" description="Helical" evidence="1">
    <location>
        <begin position="7"/>
        <end position="30"/>
    </location>
</feature>
<name>A0A1W5ZWS3_9BACI</name>
<protein>
    <submittedName>
        <fullName evidence="2">Uncharacterized protein</fullName>
    </submittedName>
</protein>
<dbReference type="OrthoDB" id="9993257at2"/>
<accession>A0A1W5ZWS3</accession>
<keyword evidence="3" id="KW-1185">Reference proteome</keyword>
<dbReference type="RefSeq" id="WP_085030247.1">
    <property type="nucleotide sequence ID" value="NZ_CP020772.1"/>
</dbReference>
<keyword evidence="1" id="KW-1133">Transmembrane helix</keyword>
<feature type="transmembrane region" description="Helical" evidence="1">
    <location>
        <begin position="36"/>
        <end position="53"/>
    </location>
</feature>
<organism evidence="2 3">
    <name type="scientific">Halobacillus mangrovi</name>
    <dbReference type="NCBI Taxonomy" id="402384"/>
    <lineage>
        <taxon>Bacteria</taxon>
        <taxon>Bacillati</taxon>
        <taxon>Bacillota</taxon>
        <taxon>Bacilli</taxon>
        <taxon>Bacillales</taxon>
        <taxon>Bacillaceae</taxon>
        <taxon>Halobacillus</taxon>
    </lineage>
</organism>
<evidence type="ECO:0000256" key="1">
    <source>
        <dbReference type="SAM" id="Phobius"/>
    </source>
</evidence>
<evidence type="ECO:0000313" key="3">
    <source>
        <dbReference type="Proteomes" id="UP000192527"/>
    </source>
</evidence>
<dbReference type="STRING" id="402384.HM131_13420"/>